<reference evidence="15" key="1">
    <citation type="submission" date="2015-07" db="EMBL/GenBank/DDBJ databases">
        <title>Draft genome sequence of the purine-degrading Gottschalkia purinilyticum DSM 1384 (formerly Clostridium purinilyticum).</title>
        <authorList>
            <person name="Poehlein A."/>
            <person name="Schiel-Bengelsdorf B."/>
            <person name="Bengelsdorf F.R."/>
            <person name="Daniel R."/>
            <person name="Duerre P."/>
        </authorList>
    </citation>
    <scope>NUCLEOTIDE SEQUENCE [LARGE SCALE GENOMIC DNA]</scope>
    <source>
        <strain evidence="15">DSM 1384</strain>
    </source>
</reference>
<evidence type="ECO:0000313" key="15">
    <source>
        <dbReference type="Proteomes" id="UP000037267"/>
    </source>
</evidence>
<feature type="transmembrane region" description="Helical" evidence="13">
    <location>
        <begin position="201"/>
        <end position="221"/>
    </location>
</feature>
<dbReference type="STRING" id="1503.CLPU_1c02380"/>
<dbReference type="InterPro" id="IPR050222">
    <property type="entry name" value="MATE_MdtK"/>
</dbReference>
<name>A0A0L0WF14_GOTPU</name>
<comment type="similarity">
    <text evidence="3">Belongs to the multi antimicrobial extrusion (MATE) (TC 2.A.66.1) family.</text>
</comment>
<evidence type="ECO:0000256" key="5">
    <source>
        <dbReference type="ARBA" id="ARBA00022448"/>
    </source>
</evidence>
<evidence type="ECO:0000256" key="11">
    <source>
        <dbReference type="ARBA" id="ARBA00023136"/>
    </source>
</evidence>
<evidence type="ECO:0000256" key="2">
    <source>
        <dbReference type="ARBA" id="ARBA00004651"/>
    </source>
</evidence>
<keyword evidence="15" id="KW-1185">Reference proteome</keyword>
<dbReference type="PANTHER" id="PTHR43298">
    <property type="entry name" value="MULTIDRUG RESISTANCE PROTEIN NORM-RELATED"/>
    <property type="match status" value="1"/>
</dbReference>
<proteinExistence type="inferred from homology"/>
<gene>
    <name evidence="14" type="ORF">CLPU_1c02380</name>
</gene>
<protein>
    <recommendedName>
        <fullName evidence="4">Probable multidrug resistance protein NorM</fullName>
    </recommendedName>
    <alternativeName>
        <fullName evidence="12">Multidrug-efflux transporter</fullName>
    </alternativeName>
</protein>
<dbReference type="InterPro" id="IPR002528">
    <property type="entry name" value="MATE_fam"/>
</dbReference>
<feature type="transmembrane region" description="Helical" evidence="13">
    <location>
        <begin position="170"/>
        <end position="189"/>
    </location>
</feature>
<dbReference type="GO" id="GO:0015297">
    <property type="term" value="F:antiporter activity"/>
    <property type="evidence" value="ECO:0007669"/>
    <property type="project" value="UniProtKB-KW"/>
</dbReference>
<evidence type="ECO:0000256" key="4">
    <source>
        <dbReference type="ARBA" id="ARBA00020268"/>
    </source>
</evidence>
<evidence type="ECO:0000313" key="14">
    <source>
        <dbReference type="EMBL" id="KNF10073.1"/>
    </source>
</evidence>
<evidence type="ECO:0000256" key="1">
    <source>
        <dbReference type="ARBA" id="ARBA00003408"/>
    </source>
</evidence>
<keyword evidence="8 13" id="KW-0812">Transmembrane</keyword>
<evidence type="ECO:0000256" key="3">
    <source>
        <dbReference type="ARBA" id="ARBA00010199"/>
    </source>
</evidence>
<keyword evidence="10" id="KW-0406">Ion transport</keyword>
<dbReference type="EMBL" id="LGSS01000001">
    <property type="protein sequence ID" value="KNF10073.1"/>
    <property type="molecule type" value="Genomic_DNA"/>
</dbReference>
<evidence type="ECO:0000256" key="8">
    <source>
        <dbReference type="ARBA" id="ARBA00022692"/>
    </source>
</evidence>
<feature type="transmembrane region" description="Helical" evidence="13">
    <location>
        <begin position="95"/>
        <end position="118"/>
    </location>
</feature>
<dbReference type="Pfam" id="PF01554">
    <property type="entry name" value="MatE"/>
    <property type="match status" value="2"/>
</dbReference>
<dbReference type="CDD" id="cd13134">
    <property type="entry name" value="MATE_like_8"/>
    <property type="match status" value="1"/>
</dbReference>
<keyword evidence="6" id="KW-0050">Antiport</keyword>
<dbReference type="Proteomes" id="UP000037267">
    <property type="component" value="Unassembled WGS sequence"/>
</dbReference>
<evidence type="ECO:0000256" key="10">
    <source>
        <dbReference type="ARBA" id="ARBA00023065"/>
    </source>
</evidence>
<comment type="subcellular location">
    <subcellularLocation>
        <location evidence="2">Cell membrane</location>
        <topology evidence="2">Multi-pass membrane protein</topology>
    </subcellularLocation>
</comment>
<feature type="transmembrane region" description="Helical" evidence="13">
    <location>
        <begin position="138"/>
        <end position="158"/>
    </location>
</feature>
<comment type="function">
    <text evidence="1">Multidrug efflux pump.</text>
</comment>
<feature type="transmembrane region" description="Helical" evidence="13">
    <location>
        <begin position="325"/>
        <end position="344"/>
    </location>
</feature>
<accession>A0A0L0WF14</accession>
<evidence type="ECO:0000256" key="7">
    <source>
        <dbReference type="ARBA" id="ARBA00022475"/>
    </source>
</evidence>
<dbReference type="GO" id="GO:0005886">
    <property type="term" value="C:plasma membrane"/>
    <property type="evidence" value="ECO:0007669"/>
    <property type="project" value="UniProtKB-SubCell"/>
</dbReference>
<dbReference type="GO" id="GO:0042910">
    <property type="term" value="F:xenobiotic transmembrane transporter activity"/>
    <property type="evidence" value="ECO:0007669"/>
    <property type="project" value="InterPro"/>
</dbReference>
<keyword evidence="5" id="KW-0813">Transport</keyword>
<evidence type="ECO:0000256" key="6">
    <source>
        <dbReference type="ARBA" id="ARBA00022449"/>
    </source>
</evidence>
<feature type="transmembrane region" description="Helical" evidence="13">
    <location>
        <begin position="253"/>
        <end position="271"/>
    </location>
</feature>
<organism evidence="14 15">
    <name type="scientific">Gottschalkia purinilytica</name>
    <name type="common">Clostridium purinilyticum</name>
    <dbReference type="NCBI Taxonomy" id="1503"/>
    <lineage>
        <taxon>Bacteria</taxon>
        <taxon>Bacillati</taxon>
        <taxon>Bacillota</taxon>
        <taxon>Tissierellia</taxon>
        <taxon>Tissierellales</taxon>
        <taxon>Gottschalkiaceae</taxon>
        <taxon>Gottschalkia</taxon>
    </lineage>
</organism>
<dbReference type="AlphaFoldDB" id="A0A0L0WF14"/>
<keyword evidence="9 13" id="KW-1133">Transmembrane helix</keyword>
<dbReference type="RefSeq" id="WP_050353802.1">
    <property type="nucleotide sequence ID" value="NZ_LGSS01000001.1"/>
</dbReference>
<keyword evidence="7" id="KW-1003">Cell membrane</keyword>
<feature type="transmembrane region" description="Helical" evidence="13">
    <location>
        <begin position="364"/>
        <end position="384"/>
    </location>
</feature>
<dbReference type="InterPro" id="IPR048279">
    <property type="entry name" value="MdtK-like"/>
</dbReference>
<feature type="transmembrane region" description="Helical" evidence="13">
    <location>
        <begin position="61"/>
        <end position="83"/>
    </location>
</feature>
<keyword evidence="11 13" id="KW-0472">Membrane</keyword>
<dbReference type="GO" id="GO:0006811">
    <property type="term" value="P:monoatomic ion transport"/>
    <property type="evidence" value="ECO:0007669"/>
    <property type="project" value="UniProtKB-KW"/>
</dbReference>
<dbReference type="PIRSF" id="PIRSF006603">
    <property type="entry name" value="DinF"/>
    <property type="match status" value="1"/>
</dbReference>
<sequence length="457" mass="50020">MLKSLVNFTFNDREFYKTLSKLALPIFVQNLITSSLNMVDTIMVGRLGELELASVGIVNQIFFLFNFIIVGITAGCGVFIAQYSGIKDTKNIKKVLGISLSMVVINAAIFMIAGLIFPENVMGLFSKETEVVLLGKEYFQVVCISYIFTAITFSFANASKSIGNTAVPMVTSFIAVTTNIILNYILIFGKLGFPAMGVKGAAMATVIARILETTILLTYIYSKKGILAAKLNELFSFNKAFLLKVLKTVSDTVLIEITWALGVVVYAAIYARMGYKAIAAVNIHTTVQSFFLIAVYGISNSAVVMVGNEIGAGNEEKAKTYARRFAVLAVILGLFLSALMAFSAKYVVTFFNISEGLRSDAIKVLYAAAILFVSFVFDTIIMVGALRGGGDTKVPLIAETFTMWCLGVPLAYIGAFVLKLPIYGVIFFVNIEEFLKSIFVLYRLLSNKWMKKVIENA</sequence>
<dbReference type="NCBIfam" id="TIGR00797">
    <property type="entry name" value="matE"/>
    <property type="match status" value="1"/>
</dbReference>
<comment type="caution">
    <text evidence="14">The sequence shown here is derived from an EMBL/GenBank/DDBJ whole genome shotgun (WGS) entry which is preliminary data.</text>
</comment>
<dbReference type="PANTHER" id="PTHR43298:SF2">
    <property type="entry name" value="FMN_FAD EXPORTER YEEO-RELATED"/>
    <property type="match status" value="1"/>
</dbReference>
<evidence type="ECO:0000256" key="9">
    <source>
        <dbReference type="ARBA" id="ARBA00022989"/>
    </source>
</evidence>
<evidence type="ECO:0000256" key="12">
    <source>
        <dbReference type="ARBA" id="ARBA00031636"/>
    </source>
</evidence>
<evidence type="ECO:0000256" key="13">
    <source>
        <dbReference type="SAM" id="Phobius"/>
    </source>
</evidence>